<comment type="caution">
    <text evidence="9">The sequence shown here is derived from an EMBL/GenBank/DDBJ whole genome shotgun (WGS) entry which is preliminary data.</text>
</comment>
<dbReference type="InterPro" id="IPR037185">
    <property type="entry name" value="EmrE-like"/>
</dbReference>
<feature type="transmembrane region" description="Helical" evidence="6">
    <location>
        <begin position="245"/>
        <end position="263"/>
    </location>
</feature>
<proteinExistence type="inferred from homology"/>
<evidence type="ECO:0000256" key="4">
    <source>
        <dbReference type="ARBA" id="ARBA00022989"/>
    </source>
</evidence>
<evidence type="ECO:0000256" key="5">
    <source>
        <dbReference type="ARBA" id="ARBA00023136"/>
    </source>
</evidence>
<dbReference type="OrthoDB" id="1728340at2759"/>
<feature type="transmembrane region" description="Helical" evidence="6">
    <location>
        <begin position="180"/>
        <end position="200"/>
    </location>
</feature>
<feature type="transmembrane region" description="Helical" evidence="6">
    <location>
        <begin position="5"/>
        <end position="28"/>
    </location>
</feature>
<reference evidence="9 10" key="1">
    <citation type="journal article" date="2017" name="Genome Biol.">
        <title>New reference genome sequences of hot pepper reveal the massive evolution of plant disease-resistance genes by retroduplication.</title>
        <authorList>
            <person name="Kim S."/>
            <person name="Park J."/>
            <person name="Yeom S.I."/>
            <person name="Kim Y.M."/>
            <person name="Seo E."/>
            <person name="Kim K.T."/>
            <person name="Kim M.S."/>
            <person name="Lee J.M."/>
            <person name="Cheong K."/>
            <person name="Shin H.S."/>
            <person name="Kim S.B."/>
            <person name="Han K."/>
            <person name="Lee J."/>
            <person name="Park M."/>
            <person name="Lee H.A."/>
            <person name="Lee H.Y."/>
            <person name="Lee Y."/>
            <person name="Oh S."/>
            <person name="Lee J.H."/>
            <person name="Choi E."/>
            <person name="Choi E."/>
            <person name="Lee S.E."/>
            <person name="Jeon J."/>
            <person name="Kim H."/>
            <person name="Choi G."/>
            <person name="Song H."/>
            <person name="Lee J."/>
            <person name="Lee S.C."/>
            <person name="Kwon J.K."/>
            <person name="Lee H.Y."/>
            <person name="Koo N."/>
            <person name="Hong Y."/>
            <person name="Kim R.W."/>
            <person name="Kang W.H."/>
            <person name="Huh J.H."/>
            <person name="Kang B.C."/>
            <person name="Yang T.J."/>
            <person name="Lee Y.H."/>
            <person name="Bennetzen J.L."/>
            <person name="Choi D."/>
        </authorList>
    </citation>
    <scope>NUCLEOTIDE SEQUENCE [LARGE SCALE GENOMIC DNA]</scope>
    <source>
        <strain evidence="10">cv. PBC81</strain>
    </source>
</reference>
<keyword evidence="3 6" id="KW-0812">Transmembrane</keyword>
<feature type="domain" description="EamA" evidence="7">
    <location>
        <begin position="10"/>
        <end position="148"/>
    </location>
</feature>
<dbReference type="SUPFAM" id="SSF103481">
    <property type="entry name" value="Multidrug resistance efflux transporter EmrE"/>
    <property type="match status" value="2"/>
</dbReference>
<accession>A0A2G2W852</accession>
<feature type="transmembrane region" description="Helical" evidence="6">
    <location>
        <begin position="212"/>
        <end position="233"/>
    </location>
</feature>
<evidence type="ECO:0000259" key="8">
    <source>
        <dbReference type="Pfam" id="PF14244"/>
    </source>
</evidence>
<dbReference type="GO" id="GO:0022857">
    <property type="term" value="F:transmembrane transporter activity"/>
    <property type="evidence" value="ECO:0007669"/>
    <property type="project" value="InterPro"/>
</dbReference>
<evidence type="ECO:0000259" key="7">
    <source>
        <dbReference type="Pfam" id="PF00892"/>
    </source>
</evidence>
<feature type="transmembrane region" description="Helical" evidence="6">
    <location>
        <begin position="275"/>
        <end position="294"/>
    </location>
</feature>
<feature type="transmembrane region" description="Helical" evidence="6">
    <location>
        <begin position="300"/>
        <end position="319"/>
    </location>
</feature>
<dbReference type="PANTHER" id="PTHR31218">
    <property type="entry name" value="WAT1-RELATED PROTEIN"/>
    <property type="match status" value="1"/>
</dbReference>
<evidence type="ECO:0000256" key="3">
    <source>
        <dbReference type="ARBA" id="ARBA00022692"/>
    </source>
</evidence>
<dbReference type="InterPro" id="IPR029472">
    <property type="entry name" value="Copia-like_N"/>
</dbReference>
<dbReference type="InterPro" id="IPR000620">
    <property type="entry name" value="EamA_dom"/>
</dbReference>
<dbReference type="Pfam" id="PF00892">
    <property type="entry name" value="EamA"/>
    <property type="match status" value="2"/>
</dbReference>
<dbReference type="AlphaFoldDB" id="A0A2G2W852"/>
<comment type="subcellular location">
    <subcellularLocation>
        <location evidence="1">Membrane</location>
        <topology evidence="1">Multi-pass membrane protein</topology>
    </subcellularLocation>
</comment>
<organism evidence="9 10">
    <name type="scientific">Capsicum baccatum</name>
    <name type="common">Peruvian pepper</name>
    <dbReference type="NCBI Taxonomy" id="33114"/>
    <lineage>
        <taxon>Eukaryota</taxon>
        <taxon>Viridiplantae</taxon>
        <taxon>Streptophyta</taxon>
        <taxon>Embryophyta</taxon>
        <taxon>Tracheophyta</taxon>
        <taxon>Spermatophyta</taxon>
        <taxon>Magnoliopsida</taxon>
        <taxon>eudicotyledons</taxon>
        <taxon>Gunneridae</taxon>
        <taxon>Pentapetalae</taxon>
        <taxon>asterids</taxon>
        <taxon>lamiids</taxon>
        <taxon>Solanales</taxon>
        <taxon>Solanaceae</taxon>
        <taxon>Solanoideae</taxon>
        <taxon>Capsiceae</taxon>
        <taxon>Capsicum</taxon>
    </lineage>
</organism>
<evidence type="ECO:0000256" key="6">
    <source>
        <dbReference type="SAM" id="Phobius"/>
    </source>
</evidence>
<dbReference type="InterPro" id="IPR030184">
    <property type="entry name" value="WAT1-related"/>
</dbReference>
<evidence type="ECO:0000313" key="9">
    <source>
        <dbReference type="EMBL" id="PHT41404.1"/>
    </source>
</evidence>
<feature type="transmembrane region" description="Helical" evidence="6">
    <location>
        <begin position="40"/>
        <end position="57"/>
    </location>
</feature>
<feature type="domain" description="EamA" evidence="7">
    <location>
        <begin position="183"/>
        <end position="318"/>
    </location>
</feature>
<keyword evidence="5 6" id="KW-0472">Membrane</keyword>
<name>A0A2G2W852_CAPBA</name>
<dbReference type="Pfam" id="PF14244">
    <property type="entry name" value="Retrotran_gag_3"/>
    <property type="match status" value="1"/>
</dbReference>
<keyword evidence="10" id="KW-1185">Reference proteome</keyword>
<gene>
    <name evidence="9" type="ORF">CQW23_20258</name>
</gene>
<comment type="similarity">
    <text evidence="2">Belongs to the drug/metabolite transporter (DMT) superfamily. Plant drug/metabolite exporter (P-DME) (TC 2.A.7.4) family.</text>
</comment>
<dbReference type="EMBL" id="MLFT02000008">
    <property type="protein sequence ID" value="PHT41404.1"/>
    <property type="molecule type" value="Genomic_DNA"/>
</dbReference>
<feature type="transmembrane region" description="Helical" evidence="6">
    <location>
        <begin position="97"/>
        <end position="120"/>
    </location>
</feature>
<sequence length="563" mass="62049">MGNELLPFVVMVIVQLGFGGMIIISKLVMDGGMNPFVQSAYRPIFATISIAPFAYFFERKTTAKLTPSVLFQIFLCSIFGITVNQYVWFIGLTNSTATIASAIDNLIPAFTFIIAVPLGIEKLGLRSIAGQAKFWGTIVCVGGAMLLSLYHGKVVIGQLGFHWKYAENTGKDVNSAHSNFFLGPFLLIMSSLTYAIWLIIQAKVNEKYAAPYTSTLLMCLMASVECVIIGFCVVPKLSEWTLNPIRAISVVYNGVVATSLAYFLSSWCIEKKGPLYVSMFNPLLLVISAFLSWTLLREKLYLGVVVGSIIVVAGLYGFLWGKKMETSAEDTDVNKDKEECTEVDVELQLPNSNAVEDASLNSSSTRVGGEPVNVGSVTIDHNHPLYLNPSDVPGALSVGIQLTGMKNYTLWSRAIEIALLGRNKSGFVDGPVLQSDYNGDLMKIWDRCNAIVISWLTCNAKGQILMMHNLPTVNQAYALVIQDESQKGIVGSIYEGMESVALYTARSNRPYQAYNKSTQLQRKKFSSLYCEYYSIKGPVCADCKKLKRCDHCHATGHVKDDYF</sequence>
<feature type="transmembrane region" description="Helical" evidence="6">
    <location>
        <begin position="69"/>
        <end position="91"/>
    </location>
</feature>
<evidence type="ECO:0008006" key="11">
    <source>
        <dbReference type="Google" id="ProtNLM"/>
    </source>
</evidence>
<feature type="domain" description="Retrotransposon Copia-like N-terminal" evidence="8">
    <location>
        <begin position="389"/>
        <end position="430"/>
    </location>
</feature>
<reference evidence="10" key="2">
    <citation type="journal article" date="2017" name="J. Anim. Genet.">
        <title>Multiple reference genome sequences of hot pepper reveal the massive evolution of plant disease resistance genes by retroduplication.</title>
        <authorList>
            <person name="Kim S."/>
            <person name="Park J."/>
            <person name="Yeom S.-I."/>
            <person name="Kim Y.-M."/>
            <person name="Seo E."/>
            <person name="Kim K.-T."/>
            <person name="Kim M.-S."/>
            <person name="Lee J.M."/>
            <person name="Cheong K."/>
            <person name="Shin H.-S."/>
            <person name="Kim S.-B."/>
            <person name="Han K."/>
            <person name="Lee J."/>
            <person name="Park M."/>
            <person name="Lee H.-A."/>
            <person name="Lee H.-Y."/>
            <person name="Lee Y."/>
            <person name="Oh S."/>
            <person name="Lee J.H."/>
            <person name="Choi E."/>
            <person name="Choi E."/>
            <person name="Lee S.E."/>
            <person name="Jeon J."/>
            <person name="Kim H."/>
            <person name="Choi G."/>
            <person name="Song H."/>
            <person name="Lee J."/>
            <person name="Lee S.-C."/>
            <person name="Kwon J.-K."/>
            <person name="Lee H.-Y."/>
            <person name="Koo N."/>
            <person name="Hong Y."/>
            <person name="Kim R.W."/>
            <person name="Kang W.-H."/>
            <person name="Huh J.H."/>
            <person name="Kang B.-C."/>
            <person name="Yang T.-J."/>
            <person name="Lee Y.-H."/>
            <person name="Bennetzen J.L."/>
            <person name="Choi D."/>
        </authorList>
    </citation>
    <scope>NUCLEOTIDE SEQUENCE [LARGE SCALE GENOMIC DNA]</scope>
    <source>
        <strain evidence="10">cv. PBC81</strain>
    </source>
</reference>
<protein>
    <recommendedName>
        <fullName evidence="11">WAT1-related protein</fullName>
    </recommendedName>
</protein>
<feature type="transmembrane region" description="Helical" evidence="6">
    <location>
        <begin position="132"/>
        <end position="151"/>
    </location>
</feature>
<dbReference type="Proteomes" id="UP000224567">
    <property type="component" value="Unassembled WGS sequence"/>
</dbReference>
<keyword evidence="4 6" id="KW-1133">Transmembrane helix</keyword>
<dbReference type="GO" id="GO:0016020">
    <property type="term" value="C:membrane"/>
    <property type="evidence" value="ECO:0007669"/>
    <property type="project" value="UniProtKB-SubCell"/>
</dbReference>
<evidence type="ECO:0000256" key="1">
    <source>
        <dbReference type="ARBA" id="ARBA00004141"/>
    </source>
</evidence>
<evidence type="ECO:0000256" key="2">
    <source>
        <dbReference type="ARBA" id="ARBA00007635"/>
    </source>
</evidence>
<evidence type="ECO:0000313" key="10">
    <source>
        <dbReference type="Proteomes" id="UP000224567"/>
    </source>
</evidence>